<protein>
    <recommendedName>
        <fullName evidence="9">Metalloendopeptidase</fullName>
        <ecNumber evidence="9">3.4.24.-</ecNumber>
    </recommendedName>
</protein>
<dbReference type="Gene3D" id="3.40.390.10">
    <property type="entry name" value="Collagenase (Catalytic Domain)"/>
    <property type="match status" value="1"/>
</dbReference>
<feature type="domain" description="ShKT" evidence="10">
    <location>
        <begin position="285"/>
        <end position="319"/>
    </location>
</feature>
<keyword evidence="5 8" id="KW-0862">Zinc</keyword>
<feature type="disulfide bond" evidence="7">
    <location>
        <begin position="285"/>
        <end position="319"/>
    </location>
</feature>
<gene>
    <name evidence="12" type="ORF">BaRGS_00007231</name>
</gene>
<dbReference type="SMART" id="SM00254">
    <property type="entry name" value="ShKT"/>
    <property type="match status" value="4"/>
</dbReference>
<feature type="binding site" evidence="8">
    <location>
        <position position="182"/>
    </location>
    <ligand>
        <name>Zn(2+)</name>
        <dbReference type="ChEBI" id="CHEBI:29105"/>
        <note>catalytic</note>
    </ligand>
</feature>
<comment type="cofactor">
    <cofactor evidence="8 9">
        <name>Zn(2+)</name>
        <dbReference type="ChEBI" id="CHEBI:29105"/>
    </cofactor>
    <text evidence="8 9">Binds 1 zinc ion per subunit.</text>
</comment>
<evidence type="ECO:0000259" key="10">
    <source>
        <dbReference type="PROSITE" id="PS51670"/>
    </source>
</evidence>
<evidence type="ECO:0000256" key="5">
    <source>
        <dbReference type="ARBA" id="ARBA00022833"/>
    </source>
</evidence>
<dbReference type="EMBL" id="JACVVK020000031">
    <property type="protein sequence ID" value="KAK7501427.1"/>
    <property type="molecule type" value="Genomic_DNA"/>
</dbReference>
<dbReference type="PRINTS" id="PR00480">
    <property type="entry name" value="ASTACIN"/>
</dbReference>
<dbReference type="EC" id="3.4.24.-" evidence="9"/>
<keyword evidence="3 8" id="KW-0479">Metal-binding</keyword>
<dbReference type="PROSITE" id="PS51864">
    <property type="entry name" value="ASTACIN"/>
    <property type="match status" value="1"/>
</dbReference>
<dbReference type="InterPro" id="IPR024079">
    <property type="entry name" value="MetalloPept_cat_dom_sf"/>
</dbReference>
<feature type="domain" description="Peptidase M12A" evidence="11">
    <location>
        <begin position="84"/>
        <end position="282"/>
    </location>
</feature>
<dbReference type="CDD" id="cd04280">
    <property type="entry name" value="ZnMc_astacin_like"/>
    <property type="match status" value="1"/>
</dbReference>
<organism evidence="12 13">
    <name type="scientific">Batillaria attramentaria</name>
    <dbReference type="NCBI Taxonomy" id="370345"/>
    <lineage>
        <taxon>Eukaryota</taxon>
        <taxon>Metazoa</taxon>
        <taxon>Spiralia</taxon>
        <taxon>Lophotrochozoa</taxon>
        <taxon>Mollusca</taxon>
        <taxon>Gastropoda</taxon>
        <taxon>Caenogastropoda</taxon>
        <taxon>Sorbeoconcha</taxon>
        <taxon>Cerithioidea</taxon>
        <taxon>Batillariidae</taxon>
        <taxon>Batillaria</taxon>
    </lineage>
</organism>
<dbReference type="PANTHER" id="PTHR10127">
    <property type="entry name" value="DISCOIDIN, CUB, EGF, LAMININ , AND ZINC METALLOPROTEASE DOMAIN CONTAINING"/>
    <property type="match status" value="1"/>
</dbReference>
<evidence type="ECO:0000256" key="2">
    <source>
        <dbReference type="ARBA" id="ARBA00022670"/>
    </source>
</evidence>
<dbReference type="Gene3D" id="1.10.10.1940">
    <property type="match status" value="2"/>
</dbReference>
<dbReference type="Pfam" id="PF01400">
    <property type="entry name" value="Astacin"/>
    <property type="match status" value="1"/>
</dbReference>
<feature type="binding site" evidence="8">
    <location>
        <position position="188"/>
    </location>
    <ligand>
        <name>Zn(2+)</name>
        <dbReference type="ChEBI" id="CHEBI:29105"/>
        <note>catalytic</note>
    </ligand>
</feature>
<dbReference type="GO" id="GO:0006508">
    <property type="term" value="P:proteolysis"/>
    <property type="evidence" value="ECO:0007669"/>
    <property type="project" value="UniProtKB-KW"/>
</dbReference>
<evidence type="ECO:0000256" key="4">
    <source>
        <dbReference type="ARBA" id="ARBA00022801"/>
    </source>
</evidence>
<evidence type="ECO:0000313" key="13">
    <source>
        <dbReference type="Proteomes" id="UP001519460"/>
    </source>
</evidence>
<dbReference type="SMART" id="SM00235">
    <property type="entry name" value="ZnMc"/>
    <property type="match status" value="1"/>
</dbReference>
<dbReference type="SUPFAM" id="SSF55486">
    <property type="entry name" value="Metalloproteases ('zincins'), catalytic domain"/>
    <property type="match status" value="1"/>
</dbReference>
<evidence type="ECO:0000256" key="8">
    <source>
        <dbReference type="PROSITE-ProRule" id="PRU01211"/>
    </source>
</evidence>
<evidence type="ECO:0000256" key="1">
    <source>
        <dbReference type="ARBA" id="ARBA00002657"/>
    </source>
</evidence>
<evidence type="ECO:0000256" key="6">
    <source>
        <dbReference type="ARBA" id="ARBA00023049"/>
    </source>
</evidence>
<proteinExistence type="predicted"/>
<accession>A0ABD0LQ18</accession>
<keyword evidence="7" id="KW-1015">Disulfide bond</keyword>
<evidence type="ECO:0000313" key="12">
    <source>
        <dbReference type="EMBL" id="KAK7501427.1"/>
    </source>
</evidence>
<dbReference type="Proteomes" id="UP001519460">
    <property type="component" value="Unassembled WGS sequence"/>
</dbReference>
<feature type="binding site" evidence="8">
    <location>
        <position position="178"/>
    </location>
    <ligand>
        <name>Zn(2+)</name>
        <dbReference type="ChEBI" id="CHEBI:29105"/>
        <note>catalytic</note>
    </ligand>
</feature>
<dbReference type="InterPro" id="IPR006026">
    <property type="entry name" value="Peptidase_Metallo"/>
</dbReference>
<feature type="domain" description="ShKT" evidence="10">
    <location>
        <begin position="419"/>
        <end position="455"/>
    </location>
</feature>
<comment type="function">
    <text evidence="1">Metalloprotease.</text>
</comment>
<keyword evidence="4 8" id="KW-0378">Hydrolase</keyword>
<dbReference type="InterPro" id="IPR003582">
    <property type="entry name" value="ShKT_dom"/>
</dbReference>
<dbReference type="InterPro" id="IPR001506">
    <property type="entry name" value="Peptidase_M12A"/>
</dbReference>
<dbReference type="PROSITE" id="PS51670">
    <property type="entry name" value="SHKT"/>
    <property type="match status" value="4"/>
</dbReference>
<sequence>MQENGFIPGQIAFQVILALQVGDGQATAINELIAEAANSTHDFDFFYSPDGGTGDIRVELDMLFSVEQWRAIQESESGGTTKRQAIKPGAGGYRWTNRIVPYEMAYGTFSSYHQGQIRAALQDWERYTCLQFRPATRSDRNKIRFQNGGGCYSRVGMVGGAQEIGLAGGCRIKRIIIHEVGHALGLHHEQTRPDREGYVSIISRNIAPSTLYNFQRYSWRTIQNYNVDYDYYSIMHYGKTAFSVNGGITIQTTDRRYQDVIGNQGGLSFRDIKTMNLMYPCSRSCSDQNQHCRSWASGGECSRNPGYMHNYCKRSCNKCGGGGSCQDGHGSCAAWARAGYCNYSYYRRYMYSNCPRSCNRCSSSSSSDGGTSSSCVNTDTSGHCDSWASQGECTNNPAFMLVQCKRSCNACSSSSAATCVDTDRSGNCPTWARHGYCTWNAAYMRLYCKRSCNVCS</sequence>
<name>A0ABD0LQ18_9CAEN</name>
<dbReference type="PANTHER" id="PTHR10127:SF780">
    <property type="entry name" value="METALLOENDOPEPTIDASE"/>
    <property type="match status" value="1"/>
</dbReference>
<comment type="caution">
    <text evidence="7">Lacks conserved residue(s) required for the propagation of feature annotation.</text>
</comment>
<comment type="caution">
    <text evidence="12">The sequence shown here is derived from an EMBL/GenBank/DDBJ whole genome shotgun (WGS) entry which is preliminary data.</text>
</comment>
<keyword evidence="6 8" id="KW-0482">Metalloprotease</keyword>
<dbReference type="GO" id="GO:0004222">
    <property type="term" value="F:metalloendopeptidase activity"/>
    <property type="evidence" value="ECO:0007669"/>
    <property type="project" value="UniProtKB-UniRule"/>
</dbReference>
<evidence type="ECO:0000256" key="3">
    <source>
        <dbReference type="ARBA" id="ARBA00022723"/>
    </source>
</evidence>
<dbReference type="InterPro" id="IPR034035">
    <property type="entry name" value="Astacin-like_dom"/>
</dbReference>
<feature type="active site" evidence="8">
    <location>
        <position position="179"/>
    </location>
</feature>
<reference evidence="12 13" key="1">
    <citation type="journal article" date="2023" name="Sci. Data">
        <title>Genome assembly of the Korean intertidal mud-creeper Batillaria attramentaria.</title>
        <authorList>
            <person name="Patra A.K."/>
            <person name="Ho P.T."/>
            <person name="Jun S."/>
            <person name="Lee S.J."/>
            <person name="Kim Y."/>
            <person name="Won Y.J."/>
        </authorList>
    </citation>
    <scope>NUCLEOTIDE SEQUENCE [LARGE SCALE GENOMIC DNA]</scope>
    <source>
        <strain evidence="12">Wonlab-2016</strain>
    </source>
</reference>
<dbReference type="AlphaFoldDB" id="A0ABD0LQ18"/>
<keyword evidence="13" id="KW-1185">Reference proteome</keyword>
<evidence type="ECO:0000256" key="9">
    <source>
        <dbReference type="RuleBase" id="RU361183"/>
    </source>
</evidence>
<feature type="domain" description="ShKT" evidence="10">
    <location>
        <begin position="375"/>
        <end position="411"/>
    </location>
</feature>
<evidence type="ECO:0000259" key="11">
    <source>
        <dbReference type="PROSITE" id="PS51864"/>
    </source>
</evidence>
<feature type="domain" description="ShKT" evidence="10">
    <location>
        <begin position="325"/>
        <end position="361"/>
    </location>
</feature>
<dbReference type="GO" id="GO:0008270">
    <property type="term" value="F:zinc ion binding"/>
    <property type="evidence" value="ECO:0007669"/>
    <property type="project" value="UniProtKB-UniRule"/>
</dbReference>
<evidence type="ECO:0000256" key="7">
    <source>
        <dbReference type="PROSITE-ProRule" id="PRU01005"/>
    </source>
</evidence>
<dbReference type="Pfam" id="PF01549">
    <property type="entry name" value="ShK"/>
    <property type="match status" value="4"/>
</dbReference>
<keyword evidence="2 8" id="KW-0645">Protease</keyword>